<gene>
    <name evidence="2" type="ORF">HIJ39_15410</name>
</gene>
<keyword evidence="1" id="KW-1133">Transmembrane helix</keyword>
<reference evidence="2 3" key="1">
    <citation type="submission" date="2020-04" db="EMBL/GenBank/DDBJ databases">
        <authorList>
            <person name="Zhang R."/>
            <person name="Schippers A."/>
        </authorList>
    </citation>
    <scope>NUCLEOTIDE SEQUENCE [LARGE SCALE GENOMIC DNA]</scope>
    <source>
        <strain evidence="2 3">DSM 109850</strain>
    </source>
</reference>
<dbReference type="AlphaFoldDB" id="A0A7Y0L5L5"/>
<protein>
    <submittedName>
        <fullName evidence="2">Uncharacterized protein</fullName>
    </submittedName>
</protein>
<evidence type="ECO:0000256" key="1">
    <source>
        <dbReference type="SAM" id="Phobius"/>
    </source>
</evidence>
<organism evidence="2 3">
    <name type="scientific">Sulfobacillus harzensis</name>
    <dbReference type="NCBI Taxonomy" id="2729629"/>
    <lineage>
        <taxon>Bacteria</taxon>
        <taxon>Bacillati</taxon>
        <taxon>Bacillota</taxon>
        <taxon>Clostridia</taxon>
        <taxon>Eubacteriales</taxon>
        <taxon>Clostridiales Family XVII. Incertae Sedis</taxon>
        <taxon>Sulfobacillus</taxon>
    </lineage>
</organism>
<dbReference type="EMBL" id="JABBVZ010000064">
    <property type="protein sequence ID" value="NMP23729.1"/>
    <property type="molecule type" value="Genomic_DNA"/>
</dbReference>
<dbReference type="Proteomes" id="UP000533476">
    <property type="component" value="Unassembled WGS sequence"/>
</dbReference>
<evidence type="ECO:0000313" key="3">
    <source>
        <dbReference type="Proteomes" id="UP000533476"/>
    </source>
</evidence>
<comment type="caution">
    <text evidence="2">The sequence shown here is derived from an EMBL/GenBank/DDBJ whole genome shotgun (WGS) entry which is preliminary data.</text>
</comment>
<accession>A0A7Y0L5L5</accession>
<evidence type="ECO:0000313" key="2">
    <source>
        <dbReference type="EMBL" id="NMP23729.1"/>
    </source>
</evidence>
<sequence length="141" mass="14650">MFYAVWAVVVAGTVWGGYRWRKKKPAPQAALEPTPASPEVPTEVPTPAAGPTVVVHAAPGPAARASGGRALGRAVRAILEVFATAGDIVSTVLRLALIAVICAAIIWLAGTPLIADRLPSELAHWVVAAHDALSHWAARAK</sequence>
<keyword evidence="1" id="KW-0472">Membrane</keyword>
<keyword evidence="3" id="KW-1185">Reference proteome</keyword>
<name>A0A7Y0L5L5_9FIRM</name>
<proteinExistence type="predicted"/>
<keyword evidence="1" id="KW-0812">Transmembrane</keyword>
<feature type="transmembrane region" description="Helical" evidence="1">
    <location>
        <begin position="92"/>
        <end position="115"/>
    </location>
</feature>
<dbReference type="RefSeq" id="WP_169101252.1">
    <property type="nucleotide sequence ID" value="NZ_JABBVZ010000064.1"/>
</dbReference>